<keyword evidence="3" id="KW-1185">Reference proteome</keyword>
<accession>A0AA88N3E4</accession>
<organism evidence="2 3">
    <name type="scientific">Channa striata</name>
    <name type="common">Snakehead murrel</name>
    <name type="synonym">Ophicephalus striatus</name>
    <dbReference type="NCBI Taxonomy" id="64152"/>
    <lineage>
        <taxon>Eukaryota</taxon>
        <taxon>Metazoa</taxon>
        <taxon>Chordata</taxon>
        <taxon>Craniata</taxon>
        <taxon>Vertebrata</taxon>
        <taxon>Euteleostomi</taxon>
        <taxon>Actinopterygii</taxon>
        <taxon>Neopterygii</taxon>
        <taxon>Teleostei</taxon>
        <taxon>Neoteleostei</taxon>
        <taxon>Acanthomorphata</taxon>
        <taxon>Anabantaria</taxon>
        <taxon>Anabantiformes</taxon>
        <taxon>Channoidei</taxon>
        <taxon>Channidae</taxon>
        <taxon>Channa</taxon>
    </lineage>
</organism>
<evidence type="ECO:0000256" key="1">
    <source>
        <dbReference type="SAM" id="MobiDB-lite"/>
    </source>
</evidence>
<name>A0AA88N3E4_CHASR</name>
<dbReference type="AlphaFoldDB" id="A0AA88N3E4"/>
<protein>
    <submittedName>
        <fullName evidence="2">Uncharacterized protein</fullName>
    </submittedName>
</protein>
<comment type="caution">
    <text evidence="2">The sequence shown here is derived from an EMBL/GenBank/DDBJ whole genome shotgun (WGS) entry which is preliminary data.</text>
</comment>
<reference evidence="2" key="1">
    <citation type="submission" date="2023-07" db="EMBL/GenBank/DDBJ databases">
        <title>Chromosome-level Genome Assembly of Striped Snakehead (Channa striata).</title>
        <authorList>
            <person name="Liu H."/>
        </authorList>
    </citation>
    <scope>NUCLEOTIDE SEQUENCE</scope>
    <source>
        <strain evidence="2">Gz</strain>
        <tissue evidence="2">Muscle</tissue>
    </source>
</reference>
<dbReference type="EMBL" id="JAUPFM010000005">
    <property type="protein sequence ID" value="KAK2851025.1"/>
    <property type="molecule type" value="Genomic_DNA"/>
</dbReference>
<evidence type="ECO:0000313" key="2">
    <source>
        <dbReference type="EMBL" id="KAK2851025.1"/>
    </source>
</evidence>
<feature type="compositionally biased region" description="Polar residues" evidence="1">
    <location>
        <begin position="120"/>
        <end position="130"/>
    </location>
</feature>
<dbReference type="Proteomes" id="UP001187415">
    <property type="component" value="Unassembled WGS sequence"/>
</dbReference>
<evidence type="ECO:0000313" key="3">
    <source>
        <dbReference type="Proteomes" id="UP001187415"/>
    </source>
</evidence>
<feature type="region of interest" description="Disordered" evidence="1">
    <location>
        <begin position="94"/>
        <end position="130"/>
    </location>
</feature>
<proteinExistence type="predicted"/>
<sequence length="130" mass="13718">MALNVSCPFSTTRLRAAKEDTDMFVLTPSNRRRELQHISTLGGREVTTGALAQCGGGTCVCLCSLLRPNLLIPSAQTSSLPPCPGTLVVEALRGQGRPQPAGSTVAVERAPRWGGERSALSRSSSPIMKV</sequence>
<gene>
    <name evidence="2" type="ORF">Q5P01_007301</name>
</gene>